<keyword evidence="3" id="KW-1185">Reference proteome</keyword>
<dbReference type="Proteomes" id="UP000015105">
    <property type="component" value="Chromosome 1D"/>
</dbReference>
<accession>A0A452Z9H9</accession>
<name>A0A452Z9H9_AEGTS</name>
<dbReference type="PANTHER" id="PTHR47076:SF1">
    <property type="entry name" value="NHL DOMAIN PROTEIN"/>
    <property type="match status" value="1"/>
</dbReference>
<proteinExistence type="predicted"/>
<sequence>ADSSVPAKMVAETAAMRSACAGGRGPRGSGFRRRGRGTRRWRGSRGGRPRWRTRGRRVREWSELVAGPRWKTFIRRFRRGHHRHGGGAGAGGGRKLNYDALSYALNFDEGHGASPEGPSGEFPGYPDFSTRLSTWPAGATRTPPRCRSLTRRPPRRTAPSSAGSSAAGT</sequence>
<dbReference type="Gramene" id="AET1Gv20681100.2">
    <property type="protein sequence ID" value="AET1Gv20681100.2"/>
    <property type="gene ID" value="AET1Gv20681100"/>
</dbReference>
<reference evidence="2" key="3">
    <citation type="journal article" date="2017" name="Nature">
        <title>Genome sequence of the progenitor of the wheat D genome Aegilops tauschii.</title>
        <authorList>
            <person name="Luo M.C."/>
            <person name="Gu Y.Q."/>
            <person name="Puiu D."/>
            <person name="Wang H."/>
            <person name="Twardziok S.O."/>
            <person name="Deal K.R."/>
            <person name="Huo N."/>
            <person name="Zhu T."/>
            <person name="Wang L."/>
            <person name="Wang Y."/>
            <person name="McGuire P.E."/>
            <person name="Liu S."/>
            <person name="Long H."/>
            <person name="Ramasamy R.K."/>
            <person name="Rodriguez J.C."/>
            <person name="Van S.L."/>
            <person name="Yuan L."/>
            <person name="Wang Z."/>
            <person name="Xia Z."/>
            <person name="Xiao L."/>
            <person name="Anderson O.D."/>
            <person name="Ouyang S."/>
            <person name="Liang Y."/>
            <person name="Zimin A.V."/>
            <person name="Pertea G."/>
            <person name="Qi P."/>
            <person name="Bennetzen J.L."/>
            <person name="Dai X."/>
            <person name="Dawson M.W."/>
            <person name="Muller H.G."/>
            <person name="Kugler K."/>
            <person name="Rivarola-Duarte L."/>
            <person name="Spannagl M."/>
            <person name="Mayer K.F.X."/>
            <person name="Lu F.H."/>
            <person name="Bevan M.W."/>
            <person name="Leroy P."/>
            <person name="Li P."/>
            <person name="You F.M."/>
            <person name="Sun Q."/>
            <person name="Liu Z."/>
            <person name="Lyons E."/>
            <person name="Wicker T."/>
            <person name="Salzberg S.L."/>
            <person name="Devos K.M."/>
            <person name="Dvorak J."/>
        </authorList>
    </citation>
    <scope>NUCLEOTIDE SEQUENCE [LARGE SCALE GENOMIC DNA]</scope>
    <source>
        <strain evidence="2">cv. AL8/78</strain>
    </source>
</reference>
<reference evidence="3" key="2">
    <citation type="journal article" date="2017" name="Nat. Plants">
        <title>The Aegilops tauschii genome reveals multiple impacts of transposons.</title>
        <authorList>
            <person name="Zhao G."/>
            <person name="Zou C."/>
            <person name="Li K."/>
            <person name="Wang K."/>
            <person name="Li T."/>
            <person name="Gao L."/>
            <person name="Zhang X."/>
            <person name="Wang H."/>
            <person name="Yang Z."/>
            <person name="Liu X."/>
            <person name="Jiang W."/>
            <person name="Mao L."/>
            <person name="Kong X."/>
            <person name="Jiao Y."/>
            <person name="Jia J."/>
        </authorList>
    </citation>
    <scope>NUCLEOTIDE SEQUENCE [LARGE SCALE GENOMIC DNA]</scope>
    <source>
        <strain evidence="3">cv. AL8/78</strain>
    </source>
</reference>
<feature type="region of interest" description="Disordered" evidence="1">
    <location>
        <begin position="18"/>
        <end position="51"/>
    </location>
</feature>
<feature type="compositionally biased region" description="Low complexity" evidence="1">
    <location>
        <begin position="157"/>
        <end position="169"/>
    </location>
</feature>
<feature type="region of interest" description="Disordered" evidence="1">
    <location>
        <begin position="107"/>
        <end position="169"/>
    </location>
</feature>
<reference evidence="2" key="5">
    <citation type="journal article" date="2021" name="G3 (Bethesda)">
        <title>Aegilops tauschii genome assembly Aet v5.0 features greater sequence contiguity and improved annotation.</title>
        <authorList>
            <person name="Wang L."/>
            <person name="Zhu T."/>
            <person name="Rodriguez J.C."/>
            <person name="Deal K.R."/>
            <person name="Dubcovsky J."/>
            <person name="McGuire P.E."/>
            <person name="Lux T."/>
            <person name="Spannagl M."/>
            <person name="Mayer K.F.X."/>
            <person name="Baldrich P."/>
            <person name="Meyers B.C."/>
            <person name="Huo N."/>
            <person name="Gu Y.Q."/>
            <person name="Zhou H."/>
            <person name="Devos K.M."/>
            <person name="Bennetzen J.L."/>
            <person name="Unver T."/>
            <person name="Budak H."/>
            <person name="Gulick P.J."/>
            <person name="Galiba G."/>
            <person name="Kalapos B."/>
            <person name="Nelson D.R."/>
            <person name="Li P."/>
            <person name="You F.M."/>
            <person name="Luo M.C."/>
            <person name="Dvorak J."/>
        </authorList>
    </citation>
    <scope>NUCLEOTIDE SEQUENCE [LARGE SCALE GENOMIC DNA]</scope>
    <source>
        <strain evidence="2">cv. AL8/78</strain>
    </source>
</reference>
<reference evidence="3" key="1">
    <citation type="journal article" date="2014" name="Science">
        <title>Ancient hybridizations among the ancestral genomes of bread wheat.</title>
        <authorList>
            <consortium name="International Wheat Genome Sequencing Consortium,"/>
            <person name="Marcussen T."/>
            <person name="Sandve S.R."/>
            <person name="Heier L."/>
            <person name="Spannagl M."/>
            <person name="Pfeifer M."/>
            <person name="Jakobsen K.S."/>
            <person name="Wulff B.B."/>
            <person name="Steuernagel B."/>
            <person name="Mayer K.F."/>
            <person name="Olsen O.A."/>
        </authorList>
    </citation>
    <scope>NUCLEOTIDE SEQUENCE [LARGE SCALE GENOMIC DNA]</scope>
    <source>
        <strain evidence="3">cv. AL8/78</strain>
    </source>
</reference>
<dbReference type="STRING" id="200361.A0A452Z9H9"/>
<evidence type="ECO:0000256" key="1">
    <source>
        <dbReference type="SAM" id="MobiDB-lite"/>
    </source>
</evidence>
<feature type="compositionally biased region" description="Basic residues" evidence="1">
    <location>
        <begin position="30"/>
        <end position="51"/>
    </location>
</feature>
<dbReference type="EnsemblPlants" id="AET1Gv20681100.2">
    <property type="protein sequence ID" value="AET1Gv20681100.2"/>
    <property type="gene ID" value="AET1Gv20681100"/>
</dbReference>
<dbReference type="PANTHER" id="PTHR47076">
    <property type="entry name" value="NHL DOMAIN PROTEIN"/>
    <property type="match status" value="1"/>
</dbReference>
<dbReference type="AlphaFoldDB" id="A0A452Z9H9"/>
<organism evidence="2 3">
    <name type="scientific">Aegilops tauschii subsp. strangulata</name>
    <name type="common">Goatgrass</name>
    <dbReference type="NCBI Taxonomy" id="200361"/>
    <lineage>
        <taxon>Eukaryota</taxon>
        <taxon>Viridiplantae</taxon>
        <taxon>Streptophyta</taxon>
        <taxon>Embryophyta</taxon>
        <taxon>Tracheophyta</taxon>
        <taxon>Spermatophyta</taxon>
        <taxon>Magnoliopsida</taxon>
        <taxon>Liliopsida</taxon>
        <taxon>Poales</taxon>
        <taxon>Poaceae</taxon>
        <taxon>BOP clade</taxon>
        <taxon>Pooideae</taxon>
        <taxon>Triticodae</taxon>
        <taxon>Triticeae</taxon>
        <taxon>Triticinae</taxon>
        <taxon>Aegilops</taxon>
    </lineage>
</organism>
<evidence type="ECO:0000313" key="3">
    <source>
        <dbReference type="Proteomes" id="UP000015105"/>
    </source>
</evidence>
<protein>
    <submittedName>
        <fullName evidence="2">Uncharacterized protein</fullName>
    </submittedName>
</protein>
<reference evidence="2" key="4">
    <citation type="submission" date="2019-03" db="UniProtKB">
        <authorList>
            <consortium name="EnsemblPlants"/>
        </authorList>
    </citation>
    <scope>IDENTIFICATION</scope>
</reference>
<evidence type="ECO:0000313" key="2">
    <source>
        <dbReference type="EnsemblPlants" id="AET1Gv20681100.2"/>
    </source>
</evidence>